<evidence type="ECO:0000313" key="2">
    <source>
        <dbReference type="EMBL" id="GJE97815.1"/>
    </source>
</evidence>
<feature type="compositionally biased region" description="Basic and acidic residues" evidence="1">
    <location>
        <begin position="427"/>
        <end position="437"/>
    </location>
</feature>
<reference evidence="2 3" key="1">
    <citation type="submission" date="2021-08" db="EMBL/GenBank/DDBJ databases">
        <title>Draft Genome Sequence of Phanerochaete sordida strain YK-624.</title>
        <authorList>
            <person name="Mori T."/>
            <person name="Dohra H."/>
            <person name="Suzuki T."/>
            <person name="Kawagishi H."/>
            <person name="Hirai H."/>
        </authorList>
    </citation>
    <scope>NUCLEOTIDE SEQUENCE [LARGE SCALE GENOMIC DNA]</scope>
    <source>
        <strain evidence="2 3">YK-624</strain>
    </source>
</reference>
<protein>
    <submittedName>
        <fullName evidence="2">Uncharacterized protein</fullName>
    </submittedName>
</protein>
<dbReference type="AlphaFoldDB" id="A0A9P3GQS5"/>
<feature type="region of interest" description="Disordered" evidence="1">
    <location>
        <begin position="419"/>
        <end position="438"/>
    </location>
</feature>
<accession>A0A9P3GQS5</accession>
<dbReference type="Proteomes" id="UP000703269">
    <property type="component" value="Unassembled WGS sequence"/>
</dbReference>
<sequence>MPLDIAGTGQFVKLMVKPRPSLQLLYSSRPAANRQRMYSGRAQLRRTYSRILVTKTTTTLTTPDDHVMTKKSAAGPRHRTVLDITPERINCSGSETSSSSDDSKCSVDLDELQWSSDGSVLASPPRRLRSYRQRKAKSIAEAELFIRVKERATTARTFHTWPDTISRSIESTLFSSDSSLEFQPRAPDLEMRRMPQNVGLAAMWEGRSINFDGRFEACSTVDERPIPGGRQVLQAVDRETGVVFERVYQGGEADSDDIRILNSGCSSDLSFQLVPSVWLSTSAEAHCGEAMNTQCPSMMLTLPTPVMPQSPVFVSQSPITVSKFFEAVDPPPLGTPEAQTRSLLSPAPRLASCGACGFFEFEQGLQCRDCDQQWLACKVWYRAQDGGRRRWLTAPYIRPGESTARIRALMHDVGVPGCAADADPADDTTRDEPEPVPRRPWRTLRRVRRFCRAQAVRARGILHAPRAFASAKGNTRLSCGRAAALRPLRRSRALTATAVNSTKATLARLWTTLGGYHSQNVGDGAGASCDDTRRGAPHSPGSPRAVLRQSPRCGSGGVLGAYLTQGGGSPGVRWLVPLL</sequence>
<comment type="caution">
    <text evidence="2">The sequence shown here is derived from an EMBL/GenBank/DDBJ whole genome shotgun (WGS) entry which is preliminary data.</text>
</comment>
<evidence type="ECO:0000313" key="3">
    <source>
        <dbReference type="Proteomes" id="UP000703269"/>
    </source>
</evidence>
<organism evidence="2 3">
    <name type="scientific">Phanerochaete sordida</name>
    <dbReference type="NCBI Taxonomy" id="48140"/>
    <lineage>
        <taxon>Eukaryota</taxon>
        <taxon>Fungi</taxon>
        <taxon>Dikarya</taxon>
        <taxon>Basidiomycota</taxon>
        <taxon>Agaricomycotina</taxon>
        <taxon>Agaricomycetes</taxon>
        <taxon>Polyporales</taxon>
        <taxon>Phanerochaetaceae</taxon>
        <taxon>Phanerochaete</taxon>
    </lineage>
</organism>
<name>A0A9P3GQS5_9APHY</name>
<gene>
    <name evidence="2" type="ORF">PsYK624_140370</name>
</gene>
<dbReference type="OrthoDB" id="2954746at2759"/>
<proteinExistence type="predicted"/>
<keyword evidence="3" id="KW-1185">Reference proteome</keyword>
<dbReference type="EMBL" id="BPQB01000077">
    <property type="protein sequence ID" value="GJE97815.1"/>
    <property type="molecule type" value="Genomic_DNA"/>
</dbReference>
<evidence type="ECO:0000256" key="1">
    <source>
        <dbReference type="SAM" id="MobiDB-lite"/>
    </source>
</evidence>
<feature type="region of interest" description="Disordered" evidence="1">
    <location>
        <begin position="527"/>
        <end position="551"/>
    </location>
</feature>